<dbReference type="Pfam" id="PF22624">
    <property type="entry name" value="AASDHPPT_N"/>
    <property type="match status" value="1"/>
</dbReference>
<feature type="non-terminal residue" evidence="4">
    <location>
        <position position="318"/>
    </location>
</feature>
<evidence type="ECO:0000259" key="3">
    <source>
        <dbReference type="Pfam" id="PF22624"/>
    </source>
</evidence>
<dbReference type="EC" id="2.7.8.7" evidence="1"/>
<dbReference type="InterPro" id="IPR055066">
    <property type="entry name" value="AASDHPPT_N"/>
</dbReference>
<keyword evidence="2" id="KW-0808">Transferase</keyword>
<dbReference type="GO" id="GO:0008897">
    <property type="term" value="F:holo-[acyl-carrier-protein] synthase activity"/>
    <property type="evidence" value="ECO:0007669"/>
    <property type="project" value="UniProtKB-EC"/>
</dbReference>
<feature type="domain" description="4'-phosphopantetheinyl transferase N-terminal" evidence="3">
    <location>
        <begin position="28"/>
        <end position="117"/>
    </location>
</feature>
<dbReference type="InterPro" id="IPR050559">
    <property type="entry name" value="P-Pant_transferase_sf"/>
</dbReference>
<dbReference type="AlphaFoldDB" id="A0A6A6NZI3"/>
<dbReference type="EMBL" id="MU001682">
    <property type="protein sequence ID" value="KAF2456937.1"/>
    <property type="molecule type" value="Genomic_DNA"/>
</dbReference>
<protein>
    <recommendedName>
        <fullName evidence="1">holo-[acyl-carrier-protein] synthase</fullName>
        <ecNumber evidence="1">2.7.8.7</ecNumber>
    </recommendedName>
</protein>
<reference evidence="4" key="1">
    <citation type="journal article" date="2020" name="Stud. Mycol.">
        <title>101 Dothideomycetes genomes: a test case for predicting lifestyles and emergence of pathogens.</title>
        <authorList>
            <person name="Haridas S."/>
            <person name="Albert R."/>
            <person name="Binder M."/>
            <person name="Bloem J."/>
            <person name="Labutti K."/>
            <person name="Salamov A."/>
            <person name="Andreopoulos B."/>
            <person name="Baker S."/>
            <person name="Barry K."/>
            <person name="Bills G."/>
            <person name="Bluhm B."/>
            <person name="Cannon C."/>
            <person name="Castanera R."/>
            <person name="Culley D."/>
            <person name="Daum C."/>
            <person name="Ezra D."/>
            <person name="Gonzalez J."/>
            <person name="Henrissat B."/>
            <person name="Kuo A."/>
            <person name="Liang C."/>
            <person name="Lipzen A."/>
            <person name="Lutzoni F."/>
            <person name="Magnuson J."/>
            <person name="Mondo S."/>
            <person name="Nolan M."/>
            <person name="Ohm R."/>
            <person name="Pangilinan J."/>
            <person name="Park H.-J."/>
            <person name="Ramirez L."/>
            <person name="Alfaro M."/>
            <person name="Sun H."/>
            <person name="Tritt A."/>
            <person name="Yoshinaga Y."/>
            <person name="Zwiers L.-H."/>
            <person name="Turgeon B."/>
            <person name="Goodwin S."/>
            <person name="Spatafora J."/>
            <person name="Crous P."/>
            <person name="Grigoriev I."/>
        </authorList>
    </citation>
    <scope>NUCLEOTIDE SEQUENCE</scope>
    <source>
        <strain evidence="4">ATCC 16933</strain>
    </source>
</reference>
<organism evidence="4 5">
    <name type="scientific">Lineolata rhizophorae</name>
    <dbReference type="NCBI Taxonomy" id="578093"/>
    <lineage>
        <taxon>Eukaryota</taxon>
        <taxon>Fungi</taxon>
        <taxon>Dikarya</taxon>
        <taxon>Ascomycota</taxon>
        <taxon>Pezizomycotina</taxon>
        <taxon>Dothideomycetes</taxon>
        <taxon>Dothideomycetes incertae sedis</taxon>
        <taxon>Lineolatales</taxon>
        <taxon>Lineolataceae</taxon>
        <taxon>Lineolata</taxon>
    </lineage>
</organism>
<evidence type="ECO:0000256" key="2">
    <source>
        <dbReference type="ARBA" id="ARBA00022679"/>
    </source>
</evidence>
<feature type="non-terminal residue" evidence="4">
    <location>
        <position position="1"/>
    </location>
</feature>
<dbReference type="Gene3D" id="3.90.470.20">
    <property type="entry name" value="4'-phosphopantetheinyl transferase domain"/>
    <property type="match status" value="1"/>
</dbReference>
<proteinExistence type="predicted"/>
<dbReference type="PANTHER" id="PTHR12215">
    <property type="entry name" value="PHOSPHOPANTETHEINE TRANSFERASE"/>
    <property type="match status" value="1"/>
</dbReference>
<sequence>ASGPPLVRWLLDTRTIWAGENIADAQAAEHLALIGADERADVVRKHNARDARMSLGSALLKRLFATRALGIPWDAVRLGRRGDARHGKPCVRLADGRDAAADFNVTHQAGIVALVGCAAADVEVGVDVVCVNERNDYRVIDRDGFDGWVDLYEDFFSDEERWDMKYNVDRVTLLDGRTLSGEQLGRADRCCVRDQTVTIKLPTAPASSPSTTTMQIPSDLIVDAKLRRFYAFYSYKEAFIKLTGDALLAAWLRELEFRHVLAPRPGTAPRCSTLGVWGEVLVDDGVEIWLRGERVRDVRLELRAFEEDYMIATAVRRR</sequence>
<evidence type="ECO:0000256" key="1">
    <source>
        <dbReference type="ARBA" id="ARBA00013172"/>
    </source>
</evidence>
<dbReference type="GO" id="GO:0005829">
    <property type="term" value="C:cytosol"/>
    <property type="evidence" value="ECO:0007669"/>
    <property type="project" value="TreeGrafter"/>
</dbReference>
<evidence type="ECO:0000313" key="5">
    <source>
        <dbReference type="Proteomes" id="UP000799766"/>
    </source>
</evidence>
<name>A0A6A6NZI3_9PEZI</name>
<keyword evidence="5" id="KW-1185">Reference proteome</keyword>
<dbReference type="PANTHER" id="PTHR12215:SF10">
    <property type="entry name" value="L-AMINOADIPATE-SEMIALDEHYDE DEHYDROGENASE-PHOSPHOPANTETHEINYL TRANSFERASE"/>
    <property type="match status" value="1"/>
</dbReference>
<dbReference type="Proteomes" id="UP000799766">
    <property type="component" value="Unassembled WGS sequence"/>
</dbReference>
<dbReference type="GO" id="GO:0019878">
    <property type="term" value="P:lysine biosynthetic process via aminoadipic acid"/>
    <property type="evidence" value="ECO:0007669"/>
    <property type="project" value="TreeGrafter"/>
</dbReference>
<dbReference type="GO" id="GO:0000287">
    <property type="term" value="F:magnesium ion binding"/>
    <property type="evidence" value="ECO:0007669"/>
    <property type="project" value="InterPro"/>
</dbReference>
<dbReference type="SUPFAM" id="SSF56214">
    <property type="entry name" value="4'-phosphopantetheinyl transferase"/>
    <property type="match status" value="2"/>
</dbReference>
<dbReference type="InterPro" id="IPR037143">
    <property type="entry name" value="4-PPantetheinyl_Trfase_dom_sf"/>
</dbReference>
<evidence type="ECO:0000313" key="4">
    <source>
        <dbReference type="EMBL" id="KAF2456937.1"/>
    </source>
</evidence>
<accession>A0A6A6NZI3</accession>
<dbReference type="OrthoDB" id="26719at2759"/>
<gene>
    <name evidence="4" type="ORF">BDY21DRAFT_271884</name>
</gene>